<keyword evidence="2" id="KW-0812">Transmembrane</keyword>
<evidence type="ECO:0000256" key="2">
    <source>
        <dbReference type="SAM" id="Phobius"/>
    </source>
</evidence>
<accession>A0ABY7A9E6</accession>
<name>A0ABY7A9E6_9FIRM</name>
<feature type="region of interest" description="Disordered" evidence="1">
    <location>
        <begin position="173"/>
        <end position="198"/>
    </location>
</feature>
<organism evidence="3 4">
    <name type="scientific">Lacrimispora xylanolytica</name>
    <dbReference type="NCBI Taxonomy" id="29375"/>
    <lineage>
        <taxon>Bacteria</taxon>
        <taxon>Bacillati</taxon>
        <taxon>Bacillota</taxon>
        <taxon>Clostridia</taxon>
        <taxon>Lachnospirales</taxon>
        <taxon>Lachnospiraceae</taxon>
        <taxon>Lacrimispora</taxon>
    </lineage>
</organism>
<gene>
    <name evidence="3" type="ORF">OW255_16235</name>
</gene>
<proteinExistence type="predicted"/>
<evidence type="ECO:0000313" key="4">
    <source>
        <dbReference type="Proteomes" id="UP001163115"/>
    </source>
</evidence>
<feature type="transmembrane region" description="Helical" evidence="2">
    <location>
        <begin position="33"/>
        <end position="50"/>
    </location>
</feature>
<reference evidence="3" key="1">
    <citation type="submission" date="2022-11" db="EMBL/GenBank/DDBJ databases">
        <title>Lacrimispora xylanolytica sy1, complete genome.</title>
        <authorList>
            <person name="Choi S."/>
        </authorList>
    </citation>
    <scope>NUCLEOTIDE SEQUENCE</scope>
    <source>
        <strain evidence="3">Sy1</strain>
    </source>
</reference>
<dbReference type="InterPro" id="IPR014245">
    <property type="entry name" value="Spore_III_AF"/>
</dbReference>
<dbReference type="Pfam" id="PF09581">
    <property type="entry name" value="Spore_III_AF"/>
    <property type="match status" value="1"/>
</dbReference>
<feature type="compositionally biased region" description="Basic and acidic residues" evidence="1">
    <location>
        <begin position="182"/>
        <end position="192"/>
    </location>
</feature>
<sequence>MEQLFDWIRSIIYYLIFITVVVNLLPNKKYEKYIRFFAGVVLILLVLKPITGGLRLDDTLAYYFESISLKKEAGELTGEIAKMEGQRLNKMMSKYEEAVSGDLKTMAASAGFGCSVSKAEISQDQDSKKFGHVVRVSLILTPEVQKGQEGEEGEEAVPAVKEIEPIEKVAKVEGVKITGSPPKKEEKGRQEENSQVSGLRRKIAEYYDLEEQDIEIQVEDGKG</sequence>
<dbReference type="Proteomes" id="UP001163115">
    <property type="component" value="Chromosome"/>
</dbReference>
<dbReference type="RefSeq" id="WP_268114660.1">
    <property type="nucleotide sequence ID" value="NZ_CP113524.1"/>
</dbReference>
<keyword evidence="4" id="KW-1185">Reference proteome</keyword>
<dbReference type="EMBL" id="CP113524">
    <property type="protein sequence ID" value="WAJ23102.1"/>
    <property type="molecule type" value="Genomic_DNA"/>
</dbReference>
<evidence type="ECO:0000256" key="1">
    <source>
        <dbReference type="SAM" id="MobiDB-lite"/>
    </source>
</evidence>
<feature type="transmembrane region" description="Helical" evidence="2">
    <location>
        <begin position="6"/>
        <end position="26"/>
    </location>
</feature>
<evidence type="ECO:0000313" key="3">
    <source>
        <dbReference type="EMBL" id="WAJ23102.1"/>
    </source>
</evidence>
<protein>
    <submittedName>
        <fullName evidence="3">Stage III sporulation protein AF</fullName>
    </submittedName>
</protein>
<keyword evidence="2" id="KW-1133">Transmembrane helix</keyword>
<keyword evidence="2" id="KW-0472">Membrane</keyword>